<protein>
    <submittedName>
        <fullName evidence="3">Uncharacterized protein</fullName>
    </submittedName>
</protein>
<sequence>MHFSRSVIVTGGTTGIGYQAALTIARAHPDYLVIISSRSDKEDAATTINRTLGQSNTVYKRLDLSNSNDVRQYAKDWASGGNPPIQALVLNAGLQFPNELKKTDEGLEATFAINHVGHALLFHLLAPQLADQGRVVVTSSGTHDPAQKSGLPDAVYTSAEELARPSAATAGNSGLQRYSSSKLANVLWAYALHRHLQEIVPQKSLTVNAFDPGLVPGTMLGREHPKFLLWIFNKLAVRAIPLLRFLLSTPNVHLAKDSGRRLARLAVGADVSGVSGRYFEGEKEIKSSKDSYDEGKQEDLWNWTVKYLANGNATELVRFQRIIA</sequence>
<keyword evidence="4" id="KW-1185">Reference proteome</keyword>
<dbReference type="Proteomes" id="UP000829685">
    <property type="component" value="Unassembled WGS sequence"/>
</dbReference>
<evidence type="ECO:0000256" key="2">
    <source>
        <dbReference type="ARBA" id="ARBA00023002"/>
    </source>
</evidence>
<dbReference type="InterPro" id="IPR036291">
    <property type="entry name" value="NAD(P)-bd_dom_sf"/>
</dbReference>
<gene>
    <name evidence="3" type="ORF">JX265_009340</name>
</gene>
<dbReference type="GO" id="GO:0016491">
    <property type="term" value="F:oxidoreductase activity"/>
    <property type="evidence" value="ECO:0007669"/>
    <property type="project" value="UniProtKB-KW"/>
</dbReference>
<name>A0A9P9WGF0_9PEZI</name>
<dbReference type="Gene3D" id="3.40.50.720">
    <property type="entry name" value="NAD(P)-binding Rossmann-like Domain"/>
    <property type="match status" value="1"/>
</dbReference>
<dbReference type="InterPro" id="IPR002347">
    <property type="entry name" value="SDR_fam"/>
</dbReference>
<evidence type="ECO:0000256" key="1">
    <source>
        <dbReference type="ARBA" id="ARBA00006484"/>
    </source>
</evidence>
<accession>A0A9P9WGF0</accession>
<evidence type="ECO:0000313" key="3">
    <source>
        <dbReference type="EMBL" id="KAI1861837.1"/>
    </source>
</evidence>
<dbReference type="AlphaFoldDB" id="A0A9P9WGF0"/>
<comment type="caution">
    <text evidence="3">The sequence shown here is derived from an EMBL/GenBank/DDBJ whole genome shotgun (WGS) entry which is preliminary data.</text>
</comment>
<keyword evidence="2" id="KW-0560">Oxidoreductase</keyword>
<dbReference type="EMBL" id="JAFIMR010000028">
    <property type="protein sequence ID" value="KAI1861837.1"/>
    <property type="molecule type" value="Genomic_DNA"/>
</dbReference>
<organism evidence="3 4">
    <name type="scientific">Neoarthrinium moseri</name>
    <dbReference type="NCBI Taxonomy" id="1658444"/>
    <lineage>
        <taxon>Eukaryota</taxon>
        <taxon>Fungi</taxon>
        <taxon>Dikarya</taxon>
        <taxon>Ascomycota</taxon>
        <taxon>Pezizomycotina</taxon>
        <taxon>Sordariomycetes</taxon>
        <taxon>Xylariomycetidae</taxon>
        <taxon>Amphisphaeriales</taxon>
        <taxon>Apiosporaceae</taxon>
        <taxon>Neoarthrinium</taxon>
    </lineage>
</organism>
<dbReference type="PANTHER" id="PTHR24320:SF152">
    <property type="entry name" value="SHORT-CHAIN DEHYDROGENASE_REDUCTASE FAMILY PROTEIN"/>
    <property type="match status" value="1"/>
</dbReference>
<dbReference type="SUPFAM" id="SSF51735">
    <property type="entry name" value="NAD(P)-binding Rossmann-fold domains"/>
    <property type="match status" value="1"/>
</dbReference>
<comment type="similarity">
    <text evidence="1">Belongs to the short-chain dehydrogenases/reductases (SDR) family.</text>
</comment>
<proteinExistence type="inferred from homology"/>
<dbReference type="PANTHER" id="PTHR24320">
    <property type="entry name" value="RETINOL DEHYDROGENASE"/>
    <property type="match status" value="1"/>
</dbReference>
<dbReference type="PRINTS" id="PR00081">
    <property type="entry name" value="GDHRDH"/>
</dbReference>
<reference evidence="3" key="1">
    <citation type="submission" date="2021-03" db="EMBL/GenBank/DDBJ databases">
        <title>Revisited historic fungal species revealed as producer of novel bioactive compounds through whole genome sequencing and comparative genomics.</title>
        <authorList>
            <person name="Vignolle G.A."/>
            <person name="Hochenegger N."/>
            <person name="Mach R.L."/>
            <person name="Mach-Aigner A.R."/>
            <person name="Javad Rahimi M."/>
            <person name="Salim K.A."/>
            <person name="Chan C.M."/>
            <person name="Lim L.B.L."/>
            <person name="Cai F."/>
            <person name="Druzhinina I.S."/>
            <person name="U'Ren J.M."/>
            <person name="Derntl C."/>
        </authorList>
    </citation>
    <scope>NUCLEOTIDE SEQUENCE</scope>
    <source>
        <strain evidence="3">TUCIM 5799</strain>
    </source>
</reference>
<evidence type="ECO:0000313" key="4">
    <source>
        <dbReference type="Proteomes" id="UP000829685"/>
    </source>
</evidence>
<dbReference type="Pfam" id="PF00106">
    <property type="entry name" value="adh_short"/>
    <property type="match status" value="1"/>
</dbReference>